<dbReference type="EMBL" id="JACHHT010000002">
    <property type="protein sequence ID" value="MBB6522518.1"/>
    <property type="molecule type" value="Genomic_DNA"/>
</dbReference>
<dbReference type="PANTHER" id="PTHR45688:SF13">
    <property type="entry name" value="ALANINE--GLYOXYLATE AMINOTRANSFERASE 2-LIKE"/>
    <property type="match status" value="1"/>
</dbReference>
<protein>
    <submittedName>
        <fullName evidence="5">4-aminobutyrate aminotransferase-like enzyme</fullName>
    </submittedName>
</protein>
<reference evidence="5 6" key="1">
    <citation type="submission" date="2020-08" db="EMBL/GenBank/DDBJ databases">
        <title>Genomic Encyclopedia of Type Strains, Phase IV (KMG-IV): sequencing the most valuable type-strain genomes for metagenomic binning, comparative biology and taxonomic classification.</title>
        <authorList>
            <person name="Goeker M."/>
        </authorList>
    </citation>
    <scope>NUCLEOTIDE SEQUENCE [LARGE SCALE GENOMIC DNA]</scope>
    <source>
        <strain evidence="5 6">DSM 22368</strain>
    </source>
</reference>
<dbReference type="InParanoid" id="A0A7X0JVI4"/>
<dbReference type="Gene3D" id="3.40.640.10">
    <property type="entry name" value="Type I PLP-dependent aspartate aminotransferase-like (Major domain)"/>
    <property type="match status" value="1"/>
</dbReference>
<comment type="cofactor">
    <cofactor evidence="1">
        <name>pyridoxal 5'-phosphate</name>
        <dbReference type="ChEBI" id="CHEBI:597326"/>
    </cofactor>
</comment>
<dbReference type="CDD" id="cd00610">
    <property type="entry name" value="OAT_like"/>
    <property type="match status" value="1"/>
</dbReference>
<dbReference type="Gene3D" id="3.90.1150.10">
    <property type="entry name" value="Aspartate Aminotransferase, domain 1"/>
    <property type="match status" value="1"/>
</dbReference>
<dbReference type="GO" id="GO:0008483">
    <property type="term" value="F:transaminase activity"/>
    <property type="evidence" value="ECO:0007669"/>
    <property type="project" value="UniProtKB-KW"/>
</dbReference>
<evidence type="ECO:0000256" key="2">
    <source>
        <dbReference type="ARBA" id="ARBA00008954"/>
    </source>
</evidence>
<comment type="caution">
    <text evidence="5">The sequence shown here is derived from an EMBL/GenBank/DDBJ whole genome shotgun (WGS) entry which is preliminary data.</text>
</comment>
<dbReference type="GO" id="GO:0030170">
    <property type="term" value="F:pyridoxal phosphate binding"/>
    <property type="evidence" value="ECO:0007669"/>
    <property type="project" value="InterPro"/>
</dbReference>
<dbReference type="RefSeq" id="WP_166845739.1">
    <property type="nucleotide sequence ID" value="NZ_JAAONY010000002.1"/>
</dbReference>
<dbReference type="PIRSF" id="PIRSF000521">
    <property type="entry name" value="Transaminase_4ab_Lys_Orn"/>
    <property type="match status" value="1"/>
</dbReference>
<dbReference type="InterPro" id="IPR015421">
    <property type="entry name" value="PyrdxlP-dep_Trfase_major"/>
</dbReference>
<name>A0A7X0JVI4_9GAMM</name>
<evidence type="ECO:0000256" key="1">
    <source>
        <dbReference type="ARBA" id="ARBA00001933"/>
    </source>
</evidence>
<dbReference type="PROSITE" id="PS00600">
    <property type="entry name" value="AA_TRANSFER_CLASS_3"/>
    <property type="match status" value="1"/>
</dbReference>
<keyword evidence="3 4" id="KW-0663">Pyridoxal phosphate</keyword>
<evidence type="ECO:0000256" key="4">
    <source>
        <dbReference type="RuleBase" id="RU003560"/>
    </source>
</evidence>
<dbReference type="InterPro" id="IPR049704">
    <property type="entry name" value="Aminotrans_3_PPA_site"/>
</dbReference>
<proteinExistence type="inferred from homology"/>
<evidence type="ECO:0000313" key="5">
    <source>
        <dbReference type="EMBL" id="MBB6522518.1"/>
    </source>
</evidence>
<dbReference type="Proteomes" id="UP000528457">
    <property type="component" value="Unassembled WGS sequence"/>
</dbReference>
<accession>A0A7X0JVI4</accession>
<keyword evidence="5" id="KW-0032">Aminotransferase</keyword>
<dbReference type="SUPFAM" id="SSF53383">
    <property type="entry name" value="PLP-dependent transferases"/>
    <property type="match status" value="1"/>
</dbReference>
<dbReference type="InterPro" id="IPR005814">
    <property type="entry name" value="Aminotrans_3"/>
</dbReference>
<evidence type="ECO:0000256" key="3">
    <source>
        <dbReference type="ARBA" id="ARBA00022898"/>
    </source>
</evidence>
<dbReference type="InterPro" id="IPR015422">
    <property type="entry name" value="PyrdxlP-dep_Trfase_small"/>
</dbReference>
<dbReference type="PANTHER" id="PTHR45688">
    <property type="match status" value="1"/>
</dbReference>
<dbReference type="Pfam" id="PF00202">
    <property type="entry name" value="Aminotran_3"/>
    <property type="match status" value="1"/>
</dbReference>
<comment type="similarity">
    <text evidence="2 4">Belongs to the class-III pyridoxal-phosphate-dependent aminotransferase family.</text>
</comment>
<organism evidence="5 6">
    <name type="scientific">Pseudoteredinibacter isoporae</name>
    <dbReference type="NCBI Taxonomy" id="570281"/>
    <lineage>
        <taxon>Bacteria</taxon>
        <taxon>Pseudomonadati</taxon>
        <taxon>Pseudomonadota</taxon>
        <taxon>Gammaproteobacteria</taxon>
        <taxon>Cellvibrionales</taxon>
        <taxon>Cellvibrionaceae</taxon>
        <taxon>Pseudoteredinibacter</taxon>
    </lineage>
</organism>
<sequence>MKQETLLQRRKRLIGDAYYFYENPFHPVRAEGVWMYDAQGRRYLDCYNNVPSVGHCNPRVVEAISTQAAKLNTHTRYLDETILDYAEKLSATFDDQLNSATFTCTGTESNEIALRLARKYTGGMGIICSSFTYHGNSTAVWELATFNGEPPSSPNVKAVPFPDSYRPEFEGSDEELAEAYANEVQKAIEAFEKEGVKFAGLLFCPIFSAEGLPDVPATYLKKAVEKVRSAGGLFICDEVQAGFARTGGHMWGHQIHGVTPDIVTLGKPMGNGHPIGGVITTKKLLDHFHANVMYFNTFGGNAVSCSAGLAVLEVIEQENLMQNAASVGEYARAELLKLQERHEIIGDVRGHGLFMALDLVKDRGTKEPATDETTQLVNEMYKRGVLINRVGVGDNILKMRPPLVFNKENVDQLVSTLDDVLTII</sequence>
<keyword evidence="6" id="KW-1185">Reference proteome</keyword>
<keyword evidence="5" id="KW-0808">Transferase</keyword>
<dbReference type="InterPro" id="IPR015424">
    <property type="entry name" value="PyrdxlP-dep_Trfase"/>
</dbReference>
<dbReference type="AlphaFoldDB" id="A0A7X0JVI4"/>
<evidence type="ECO:0000313" key="6">
    <source>
        <dbReference type="Proteomes" id="UP000528457"/>
    </source>
</evidence>
<gene>
    <name evidence="5" type="ORF">HNR48_002803</name>
</gene>